<evidence type="ECO:0000256" key="1">
    <source>
        <dbReference type="SAM" id="MobiDB-lite"/>
    </source>
</evidence>
<proteinExistence type="predicted"/>
<feature type="compositionally biased region" description="Polar residues" evidence="1">
    <location>
        <begin position="12"/>
        <end position="21"/>
    </location>
</feature>
<feature type="region of interest" description="Disordered" evidence="1">
    <location>
        <begin position="1"/>
        <end position="21"/>
    </location>
</feature>
<name>A0A8J2KTZ0_9HEXA</name>
<dbReference type="AlphaFoldDB" id="A0A8J2KTZ0"/>
<comment type="caution">
    <text evidence="2">The sequence shown here is derived from an EMBL/GenBank/DDBJ whole genome shotgun (WGS) entry which is preliminary data.</text>
</comment>
<reference evidence="2" key="1">
    <citation type="submission" date="2021-06" db="EMBL/GenBank/DDBJ databases">
        <authorList>
            <person name="Hodson N. C."/>
            <person name="Mongue J. A."/>
            <person name="Jaron S. K."/>
        </authorList>
    </citation>
    <scope>NUCLEOTIDE SEQUENCE</scope>
</reference>
<keyword evidence="3" id="KW-1185">Reference proteome</keyword>
<dbReference type="EMBL" id="CAJVCH010227190">
    <property type="protein sequence ID" value="CAG7732235.1"/>
    <property type="molecule type" value="Genomic_DNA"/>
</dbReference>
<feature type="non-terminal residue" evidence="2">
    <location>
        <position position="1"/>
    </location>
</feature>
<organism evidence="2 3">
    <name type="scientific">Allacma fusca</name>
    <dbReference type="NCBI Taxonomy" id="39272"/>
    <lineage>
        <taxon>Eukaryota</taxon>
        <taxon>Metazoa</taxon>
        <taxon>Ecdysozoa</taxon>
        <taxon>Arthropoda</taxon>
        <taxon>Hexapoda</taxon>
        <taxon>Collembola</taxon>
        <taxon>Symphypleona</taxon>
        <taxon>Sminthuridae</taxon>
        <taxon>Allacma</taxon>
    </lineage>
</organism>
<accession>A0A8J2KTZ0</accession>
<evidence type="ECO:0000313" key="3">
    <source>
        <dbReference type="Proteomes" id="UP000708208"/>
    </source>
</evidence>
<gene>
    <name evidence="2" type="ORF">AFUS01_LOCUS20760</name>
</gene>
<sequence length="21" mass="2430">KNKHNETLKPEVSTNARTKSF</sequence>
<evidence type="ECO:0000313" key="2">
    <source>
        <dbReference type="EMBL" id="CAG7732235.1"/>
    </source>
</evidence>
<dbReference type="Proteomes" id="UP000708208">
    <property type="component" value="Unassembled WGS sequence"/>
</dbReference>
<protein>
    <submittedName>
        <fullName evidence="2">Uncharacterized protein</fullName>
    </submittedName>
</protein>